<evidence type="ECO:0000313" key="1">
    <source>
        <dbReference type="EMBL" id="KAF6302969.1"/>
    </source>
</evidence>
<protein>
    <submittedName>
        <fullName evidence="1">Uncharacterized protein</fullName>
    </submittedName>
</protein>
<sequence length="149" mass="16811">MQILSIFNPKNRLENCRGPKLRHTTQLFAGPVTCTAFSLHHPAPPSVARIFFSFAFITHLIGTTISLCSIHPFSKLWENFPEFSLSSLGSTLGQSSFISCWLVREPRLEVSSQATVPSVVAFLFREDILWDTPDSIHSSTKYFIIREIP</sequence>
<dbReference type="EMBL" id="JACAGC010000018">
    <property type="protein sequence ID" value="KAF6302969.1"/>
    <property type="molecule type" value="Genomic_DNA"/>
</dbReference>
<reference evidence="1 2" key="1">
    <citation type="journal article" date="2020" name="Nature">
        <title>Six reference-quality genomes reveal evolution of bat adaptations.</title>
        <authorList>
            <person name="Jebb D."/>
            <person name="Huang Z."/>
            <person name="Pippel M."/>
            <person name="Hughes G.M."/>
            <person name="Lavrichenko K."/>
            <person name="Devanna P."/>
            <person name="Winkler S."/>
            <person name="Jermiin L.S."/>
            <person name="Skirmuntt E.C."/>
            <person name="Katzourakis A."/>
            <person name="Burkitt-Gray L."/>
            <person name="Ray D.A."/>
            <person name="Sullivan K.A.M."/>
            <person name="Roscito J.G."/>
            <person name="Kirilenko B.M."/>
            <person name="Davalos L.M."/>
            <person name="Corthals A.P."/>
            <person name="Power M.L."/>
            <person name="Jones G."/>
            <person name="Ransome R.D."/>
            <person name="Dechmann D.K.N."/>
            <person name="Locatelli A.G."/>
            <person name="Puechmaille S.J."/>
            <person name="Fedrigo O."/>
            <person name="Jarvis E.D."/>
            <person name="Hiller M."/>
            <person name="Vernes S.C."/>
            <person name="Myers E.W."/>
            <person name="Teeling E.C."/>
        </authorList>
    </citation>
    <scope>NUCLEOTIDE SEQUENCE [LARGE SCALE GENOMIC DNA]</scope>
    <source>
        <strain evidence="1">MRhiFer1</strain>
        <tissue evidence="1">Lung</tissue>
    </source>
</reference>
<gene>
    <name evidence="1" type="ORF">mRhiFer1_008706</name>
</gene>
<organism evidence="1 2">
    <name type="scientific">Rhinolophus ferrumequinum</name>
    <name type="common">Greater horseshoe bat</name>
    <dbReference type="NCBI Taxonomy" id="59479"/>
    <lineage>
        <taxon>Eukaryota</taxon>
        <taxon>Metazoa</taxon>
        <taxon>Chordata</taxon>
        <taxon>Craniata</taxon>
        <taxon>Vertebrata</taxon>
        <taxon>Euteleostomi</taxon>
        <taxon>Mammalia</taxon>
        <taxon>Eutheria</taxon>
        <taxon>Laurasiatheria</taxon>
        <taxon>Chiroptera</taxon>
        <taxon>Yinpterochiroptera</taxon>
        <taxon>Rhinolophoidea</taxon>
        <taxon>Rhinolophidae</taxon>
        <taxon>Rhinolophinae</taxon>
        <taxon>Rhinolophus</taxon>
    </lineage>
</organism>
<dbReference type="Proteomes" id="UP000585614">
    <property type="component" value="Unassembled WGS sequence"/>
</dbReference>
<evidence type="ECO:0000313" key="2">
    <source>
        <dbReference type="Proteomes" id="UP000585614"/>
    </source>
</evidence>
<comment type="caution">
    <text evidence="1">The sequence shown here is derived from an EMBL/GenBank/DDBJ whole genome shotgun (WGS) entry which is preliminary data.</text>
</comment>
<proteinExistence type="predicted"/>
<dbReference type="AlphaFoldDB" id="A0A7J7TQE3"/>
<name>A0A7J7TQE3_RHIFE</name>
<accession>A0A7J7TQE3</accession>